<dbReference type="RefSeq" id="WP_124080309.1">
    <property type="nucleotide sequence ID" value="NZ_UWPJ01000023.1"/>
</dbReference>
<evidence type="ECO:0000313" key="2">
    <source>
        <dbReference type="EMBL" id="VCU70845.1"/>
    </source>
</evidence>
<dbReference type="Proteomes" id="UP000277294">
    <property type="component" value="Unassembled WGS sequence"/>
</dbReference>
<dbReference type="AlphaFoldDB" id="A0A3P4B6P2"/>
<evidence type="ECO:0000313" key="3">
    <source>
        <dbReference type="Proteomes" id="UP000277294"/>
    </source>
</evidence>
<gene>
    <name evidence="2" type="ORF">PIGHUM_02924</name>
</gene>
<protein>
    <recommendedName>
        <fullName evidence="4">DUF1376 domain-containing protein</fullName>
    </recommendedName>
</protein>
<sequence>MISYNHHLGDYAKNTAHLSMLEDGAYRRLLDLYYLHEQRLPAEKRALYRLVRAAAPSERKAVDIILEELFQRTDEGWLHSRCEEEIAKYREKSDKARTSAARRWQGNSQSQRKANAHANASEDGMRMHSEGNANHKPVSRPAVRGRTSRWPGSPPARC</sequence>
<dbReference type="OrthoDB" id="5526813at2"/>
<evidence type="ECO:0000256" key="1">
    <source>
        <dbReference type="SAM" id="MobiDB-lite"/>
    </source>
</evidence>
<organism evidence="2 3">
    <name type="scientific">Pigmentiphaga humi</name>
    <dbReference type="NCBI Taxonomy" id="2478468"/>
    <lineage>
        <taxon>Bacteria</taxon>
        <taxon>Pseudomonadati</taxon>
        <taxon>Pseudomonadota</taxon>
        <taxon>Betaproteobacteria</taxon>
        <taxon>Burkholderiales</taxon>
        <taxon>Alcaligenaceae</taxon>
        <taxon>Pigmentiphaga</taxon>
    </lineage>
</organism>
<evidence type="ECO:0008006" key="4">
    <source>
        <dbReference type="Google" id="ProtNLM"/>
    </source>
</evidence>
<dbReference type="EMBL" id="UWPJ01000023">
    <property type="protein sequence ID" value="VCU70845.1"/>
    <property type="molecule type" value="Genomic_DNA"/>
</dbReference>
<dbReference type="InterPro" id="IPR010781">
    <property type="entry name" value="DUF1376"/>
</dbReference>
<feature type="region of interest" description="Disordered" evidence="1">
    <location>
        <begin position="90"/>
        <end position="158"/>
    </location>
</feature>
<reference evidence="2 3" key="1">
    <citation type="submission" date="2018-10" db="EMBL/GenBank/DDBJ databases">
        <authorList>
            <person name="Criscuolo A."/>
        </authorList>
    </citation>
    <scope>NUCLEOTIDE SEQUENCE [LARGE SCALE GENOMIC DNA]</scope>
    <source>
        <strain evidence="2">DnA1</strain>
    </source>
</reference>
<accession>A0A3P4B6P2</accession>
<proteinExistence type="predicted"/>
<keyword evidence="3" id="KW-1185">Reference proteome</keyword>
<name>A0A3P4B6P2_9BURK</name>
<dbReference type="Pfam" id="PF07120">
    <property type="entry name" value="DUF1376"/>
    <property type="match status" value="1"/>
</dbReference>